<dbReference type="PANTHER" id="PTHR33744:SF17">
    <property type="entry name" value="CONSERVED PROTEIN"/>
    <property type="match status" value="1"/>
</dbReference>
<reference evidence="4" key="1">
    <citation type="journal article" date="2019" name="Int. J. Syst. Evol. Microbiol.">
        <title>The Global Catalogue of Microorganisms (GCM) 10K type strain sequencing project: providing services to taxonomists for standard genome sequencing and annotation.</title>
        <authorList>
            <consortium name="The Broad Institute Genomics Platform"/>
            <consortium name="The Broad Institute Genome Sequencing Center for Infectious Disease"/>
            <person name="Wu L."/>
            <person name="Ma J."/>
        </authorList>
    </citation>
    <scope>NUCLEOTIDE SEQUENCE [LARGE SCALE GENOMIC DNA]</scope>
    <source>
        <strain evidence="4">CGMCC 4.7319</strain>
    </source>
</reference>
<feature type="compositionally biased region" description="Pro residues" evidence="1">
    <location>
        <begin position="544"/>
        <end position="553"/>
    </location>
</feature>
<dbReference type="RefSeq" id="WP_189154633.1">
    <property type="nucleotide sequence ID" value="NZ_BMNC01000003.1"/>
</dbReference>
<evidence type="ECO:0000256" key="1">
    <source>
        <dbReference type="SAM" id="MobiDB-lite"/>
    </source>
</evidence>
<sequence>MSPRTGLTRVLDDLGTTLIDLVRGDPGRAADIGGVVIHDPDDDQALPVGALVLGVGVREPAPLLHLLGKEGAAALVVRGPIVLTEEVSAAVDSSGVALLGLAPGASWTQLAAMLRSLLAEGEVDPSETLGGVPAGDLFALANAVASLISAPVTIEDRSSRVLAFSGRQDEADPSRVETILGRKVPARYTQMLEARGVFQRLYRSDQPVYIEGLPADDGSVCLPRLAVAVRAGDEFLGSIWAAVRAPLSPDSSTAFGDAAKLVALHMMRQRAGADVERRLRADLVSTAIEGGAGAAEAVRRLGLADQACVVLALALAHSHGDDPAAHARLLAERQQIADALAMHLTAVHPRAAAALIGDVAYAILPAESDDRALRIATDFRNRVGNPVLVGVGEVSDGLTLSRSRAGADLVLRVLRAGRASRPVARVSDVHGEGLLLELSDLIAERGDTLTGPVARLIAYDRKHSACLVETLGAWLDAFGDVAAASAAVFVHPNTFRYRLRRLSEVGEIDLGDPDARFAAMLQLRLWRPDGAAPAPRTPRSTGAPSPPATPGAR</sequence>
<name>A0ABQ2HM06_9PSEU</name>
<organism evidence="3 4">
    <name type="scientific">Lentzea pudingi</name>
    <dbReference type="NCBI Taxonomy" id="1789439"/>
    <lineage>
        <taxon>Bacteria</taxon>
        <taxon>Bacillati</taxon>
        <taxon>Actinomycetota</taxon>
        <taxon>Actinomycetes</taxon>
        <taxon>Pseudonocardiales</taxon>
        <taxon>Pseudonocardiaceae</taxon>
        <taxon>Lentzea</taxon>
    </lineage>
</organism>
<dbReference type="EMBL" id="BMNC01000003">
    <property type="protein sequence ID" value="GGM85874.1"/>
    <property type="molecule type" value="Genomic_DNA"/>
</dbReference>
<evidence type="ECO:0000259" key="2">
    <source>
        <dbReference type="Pfam" id="PF13556"/>
    </source>
</evidence>
<dbReference type="InterPro" id="IPR042070">
    <property type="entry name" value="PucR_C-HTH_sf"/>
</dbReference>
<keyword evidence="4" id="KW-1185">Reference proteome</keyword>
<feature type="domain" description="PucR C-terminal helix-turn-helix" evidence="2">
    <location>
        <begin position="467"/>
        <end position="525"/>
    </location>
</feature>
<dbReference type="InterPro" id="IPR051448">
    <property type="entry name" value="CdaR-like_regulators"/>
</dbReference>
<dbReference type="PANTHER" id="PTHR33744">
    <property type="entry name" value="CARBOHYDRATE DIACID REGULATOR"/>
    <property type="match status" value="1"/>
</dbReference>
<dbReference type="Proteomes" id="UP000597656">
    <property type="component" value="Unassembled WGS sequence"/>
</dbReference>
<protein>
    <submittedName>
        <fullName evidence="3">PucR family transcriptional regulator</fullName>
    </submittedName>
</protein>
<dbReference type="InterPro" id="IPR025736">
    <property type="entry name" value="PucR_C-HTH_dom"/>
</dbReference>
<proteinExistence type="predicted"/>
<accession>A0ABQ2HM06</accession>
<feature type="region of interest" description="Disordered" evidence="1">
    <location>
        <begin position="529"/>
        <end position="553"/>
    </location>
</feature>
<dbReference type="Gene3D" id="1.10.10.2840">
    <property type="entry name" value="PucR C-terminal helix-turn-helix domain"/>
    <property type="match status" value="1"/>
</dbReference>
<gene>
    <name evidence="3" type="ORF">GCM10011609_22620</name>
</gene>
<dbReference type="Pfam" id="PF13556">
    <property type="entry name" value="HTH_30"/>
    <property type="match status" value="1"/>
</dbReference>
<comment type="caution">
    <text evidence="3">The sequence shown here is derived from an EMBL/GenBank/DDBJ whole genome shotgun (WGS) entry which is preliminary data.</text>
</comment>
<evidence type="ECO:0000313" key="3">
    <source>
        <dbReference type="EMBL" id="GGM85874.1"/>
    </source>
</evidence>
<evidence type="ECO:0000313" key="4">
    <source>
        <dbReference type="Proteomes" id="UP000597656"/>
    </source>
</evidence>